<dbReference type="InterPro" id="IPR040727">
    <property type="entry name" value="NAPRTase_N"/>
</dbReference>
<keyword evidence="7 9" id="KW-0808">Transferase</keyword>
<dbReference type="EMBL" id="LT629734">
    <property type="protein sequence ID" value="SDR73513.1"/>
    <property type="molecule type" value="Genomic_DNA"/>
</dbReference>
<keyword evidence="6 9" id="KW-0662">Pyridine nucleotide biosynthesis</keyword>
<evidence type="ECO:0000313" key="12">
    <source>
        <dbReference type="Proteomes" id="UP000199649"/>
    </source>
</evidence>
<accession>A0A1H1LG82</accession>
<comment type="pathway">
    <text evidence="1 9">Cofactor biosynthesis; NAD(+) biosynthesis; nicotinate D-ribonucleotide from nicotinate: step 1/1.</text>
</comment>
<comment type="similarity">
    <text evidence="2 9">Belongs to the NAPRTase family.</text>
</comment>
<dbReference type="Gene3D" id="3.20.140.10">
    <property type="entry name" value="nicotinate phosphoribosyltransferase"/>
    <property type="match status" value="1"/>
</dbReference>
<dbReference type="PIRSF" id="PIRSF000484">
    <property type="entry name" value="NAPRT"/>
    <property type="match status" value="1"/>
</dbReference>
<evidence type="ECO:0000256" key="8">
    <source>
        <dbReference type="ARBA" id="ARBA00048668"/>
    </source>
</evidence>
<dbReference type="SUPFAM" id="SSF54675">
    <property type="entry name" value="Nicotinate/Quinolinate PRTase N-terminal domain-like"/>
    <property type="match status" value="1"/>
</dbReference>
<keyword evidence="11" id="KW-0328">Glycosyltransferase</keyword>
<protein>
    <recommendedName>
        <fullName evidence="3 9">Nicotinate phosphoribosyltransferase</fullName>
        <ecNumber evidence="3 9">6.3.4.21</ecNumber>
    </recommendedName>
</protein>
<evidence type="ECO:0000313" key="11">
    <source>
        <dbReference type="EMBL" id="SDR73513.1"/>
    </source>
</evidence>
<keyword evidence="4" id="KW-0597">Phosphoprotein</keyword>
<dbReference type="InterPro" id="IPR006405">
    <property type="entry name" value="Nic_PRibTrfase_pncB"/>
</dbReference>
<evidence type="ECO:0000256" key="9">
    <source>
        <dbReference type="RuleBase" id="RU365100"/>
    </source>
</evidence>
<dbReference type="PANTHER" id="PTHR11098:SF8">
    <property type="entry name" value="NICOTINATE PHOSPHORIBOSYLTRANSFERASE PNCB1"/>
    <property type="match status" value="1"/>
</dbReference>
<feature type="domain" description="Nicotinate phosphoribosyltransferase N-terminal" evidence="10">
    <location>
        <begin position="6"/>
        <end position="130"/>
    </location>
</feature>
<keyword evidence="5 9" id="KW-0436">Ligase</keyword>
<organism evidence="11 12">
    <name type="scientific">Agrococcus carbonis</name>
    <dbReference type="NCBI Taxonomy" id="684552"/>
    <lineage>
        <taxon>Bacteria</taxon>
        <taxon>Bacillati</taxon>
        <taxon>Actinomycetota</taxon>
        <taxon>Actinomycetes</taxon>
        <taxon>Micrococcales</taxon>
        <taxon>Microbacteriaceae</taxon>
        <taxon>Agrococcus</taxon>
    </lineage>
</organism>
<dbReference type="GO" id="GO:0034355">
    <property type="term" value="P:NAD+ biosynthetic process via the salvage pathway"/>
    <property type="evidence" value="ECO:0007669"/>
    <property type="project" value="TreeGrafter"/>
</dbReference>
<gene>
    <name evidence="11" type="ORF">SAMN04489719_0589</name>
</gene>
<evidence type="ECO:0000256" key="5">
    <source>
        <dbReference type="ARBA" id="ARBA00022598"/>
    </source>
</evidence>
<dbReference type="Gene3D" id="3.20.20.70">
    <property type="entry name" value="Aldolase class I"/>
    <property type="match status" value="1"/>
</dbReference>
<dbReference type="GO" id="GO:0016757">
    <property type="term" value="F:glycosyltransferase activity"/>
    <property type="evidence" value="ECO:0007669"/>
    <property type="project" value="UniProtKB-KW"/>
</dbReference>
<comment type="function">
    <text evidence="9">Catalyzes the first step in the biosynthesis of NAD from nicotinic acid, the ATP-dependent synthesis of beta-nicotinate D-ribonucleotide from nicotinate and 5-phospho-D-ribose 1-phosphate.</text>
</comment>
<evidence type="ECO:0000256" key="3">
    <source>
        <dbReference type="ARBA" id="ARBA00013236"/>
    </source>
</evidence>
<keyword evidence="12" id="KW-1185">Reference proteome</keyword>
<proteinExistence type="inferred from homology"/>
<dbReference type="GO" id="GO:0004516">
    <property type="term" value="F:nicotinate phosphoribosyltransferase activity"/>
    <property type="evidence" value="ECO:0007669"/>
    <property type="project" value="UniProtKB-UniRule"/>
</dbReference>
<dbReference type="RefSeq" id="WP_269456973.1">
    <property type="nucleotide sequence ID" value="NZ_LT629734.1"/>
</dbReference>
<evidence type="ECO:0000256" key="4">
    <source>
        <dbReference type="ARBA" id="ARBA00022553"/>
    </source>
</evidence>
<dbReference type="Proteomes" id="UP000199649">
    <property type="component" value="Chromosome I"/>
</dbReference>
<dbReference type="EC" id="6.3.4.21" evidence="3 9"/>
<evidence type="ECO:0000256" key="2">
    <source>
        <dbReference type="ARBA" id="ARBA00010897"/>
    </source>
</evidence>
<comment type="PTM">
    <text evidence="9">Transiently phosphorylated on a His residue during the reaction cycle. Phosphorylation strongly increases the affinity for substrates and increases the rate of nicotinate D-ribonucleotide production. Dephosphorylation regenerates the low-affinity form of the enzyme, leading to product release.</text>
</comment>
<dbReference type="STRING" id="684552.SAMN04489719_0589"/>
<dbReference type="PANTHER" id="PTHR11098">
    <property type="entry name" value="NICOTINATE PHOSPHORIBOSYLTRANSFERASE"/>
    <property type="match status" value="1"/>
</dbReference>
<sequence length="435" mass="45686">MTDTALMTDRYELTMIDAAMRSGTAFRPSVFEVFARRLPGARRYGVVAGTGRFLERLAEFRFGDAELAWLREHEVVSADLLDWLADYRFSGDIRGYAEGELYFPGSPILVVEGSFAEAVVLETVALSVLNYDSAVANAATRMTRAAKGRPLAEMGSRRAQEEAAIAAARAAYIAGFSATSNLAAGARWGIPTMGTAAHSFTLLHDSEAEAFQAQIDTLGVGTTLLVDTYDVEQGIRTAVEVAGPQLGGIRLDSGDLVEVAAEARALLDSLGATGTRITVTSDLDEYAIAGLQASPVDAYGVGTSVVTGSGAPAAGMVYKLVARQDADGEWVGVAKHSENKASKGGEKIAVRTLSGGVATEETVLLSVDGVVPAEAAALGRALQVPLVTGGEIDARWMGHDGVEAARERHDASVAELPSDAHRLARGEPALPTAFR</sequence>
<dbReference type="AlphaFoldDB" id="A0A1H1LG82"/>
<dbReference type="NCBIfam" id="NF009131">
    <property type="entry name" value="PRK12484.1"/>
    <property type="match status" value="1"/>
</dbReference>
<evidence type="ECO:0000256" key="6">
    <source>
        <dbReference type="ARBA" id="ARBA00022642"/>
    </source>
</evidence>
<name>A0A1H1LG82_9MICO</name>
<dbReference type="GO" id="GO:0005829">
    <property type="term" value="C:cytosol"/>
    <property type="evidence" value="ECO:0007669"/>
    <property type="project" value="TreeGrafter"/>
</dbReference>
<dbReference type="SUPFAM" id="SSF51690">
    <property type="entry name" value="Nicotinate/Quinolinate PRTase C-terminal domain-like"/>
    <property type="match status" value="1"/>
</dbReference>
<evidence type="ECO:0000259" key="10">
    <source>
        <dbReference type="Pfam" id="PF17767"/>
    </source>
</evidence>
<dbReference type="UniPathway" id="UPA00253">
    <property type="reaction ID" value="UER00457"/>
</dbReference>
<comment type="catalytic activity">
    <reaction evidence="8 9">
        <text>5-phospho-alpha-D-ribose 1-diphosphate + nicotinate + ATP + H2O = nicotinate beta-D-ribonucleotide + ADP + phosphate + diphosphate</text>
        <dbReference type="Rhea" id="RHEA:36163"/>
        <dbReference type="ChEBI" id="CHEBI:15377"/>
        <dbReference type="ChEBI" id="CHEBI:30616"/>
        <dbReference type="ChEBI" id="CHEBI:32544"/>
        <dbReference type="ChEBI" id="CHEBI:33019"/>
        <dbReference type="ChEBI" id="CHEBI:43474"/>
        <dbReference type="ChEBI" id="CHEBI:57502"/>
        <dbReference type="ChEBI" id="CHEBI:58017"/>
        <dbReference type="ChEBI" id="CHEBI:456216"/>
        <dbReference type="EC" id="6.3.4.21"/>
    </reaction>
</comment>
<reference evidence="12" key="1">
    <citation type="submission" date="2016-10" db="EMBL/GenBank/DDBJ databases">
        <authorList>
            <person name="Varghese N."/>
            <person name="Submissions S."/>
        </authorList>
    </citation>
    <scope>NUCLEOTIDE SEQUENCE [LARGE SCALE GENOMIC DNA]</scope>
    <source>
        <strain evidence="12">DSM 22965</strain>
    </source>
</reference>
<dbReference type="InterPro" id="IPR013785">
    <property type="entry name" value="Aldolase_TIM"/>
</dbReference>
<dbReference type="InterPro" id="IPR007229">
    <property type="entry name" value="Nic_PRibTrfase-Fam"/>
</dbReference>
<dbReference type="Pfam" id="PF17767">
    <property type="entry name" value="NAPRTase_N"/>
    <property type="match status" value="1"/>
</dbReference>
<dbReference type="NCBIfam" id="NF006698">
    <property type="entry name" value="PRK09243.1-5"/>
    <property type="match status" value="1"/>
</dbReference>
<evidence type="ECO:0000256" key="7">
    <source>
        <dbReference type="ARBA" id="ARBA00022679"/>
    </source>
</evidence>
<dbReference type="InterPro" id="IPR036068">
    <property type="entry name" value="Nicotinate_pribotase-like_C"/>
</dbReference>
<evidence type="ECO:0000256" key="1">
    <source>
        <dbReference type="ARBA" id="ARBA00004952"/>
    </source>
</evidence>
<dbReference type="NCBIfam" id="TIGR01513">
    <property type="entry name" value="NAPRTase_put"/>
    <property type="match status" value="1"/>
</dbReference>